<dbReference type="RefSeq" id="WP_141197729.1">
    <property type="nucleotide sequence ID" value="NZ_CP041186.1"/>
</dbReference>
<feature type="transmembrane region" description="Helical" evidence="1">
    <location>
        <begin position="191"/>
        <end position="223"/>
    </location>
</feature>
<accession>A0A4Y6PSC6</accession>
<evidence type="ECO:0000313" key="3">
    <source>
        <dbReference type="Proteomes" id="UP000315995"/>
    </source>
</evidence>
<feature type="transmembrane region" description="Helical" evidence="1">
    <location>
        <begin position="51"/>
        <end position="72"/>
    </location>
</feature>
<feature type="transmembrane region" description="Helical" evidence="1">
    <location>
        <begin position="20"/>
        <end position="39"/>
    </location>
</feature>
<organism evidence="2 3">
    <name type="scientific">Persicimonas caeni</name>
    <dbReference type="NCBI Taxonomy" id="2292766"/>
    <lineage>
        <taxon>Bacteria</taxon>
        <taxon>Deltaproteobacteria</taxon>
        <taxon>Bradymonadales</taxon>
        <taxon>Bradymonadaceae</taxon>
        <taxon>Persicimonas</taxon>
    </lineage>
</organism>
<feature type="transmembrane region" description="Helical" evidence="1">
    <location>
        <begin position="92"/>
        <end position="111"/>
    </location>
</feature>
<name>A0A4Y6PSC6_PERCE</name>
<dbReference type="EMBL" id="CP041186">
    <property type="protein sequence ID" value="QDG51244.1"/>
    <property type="molecule type" value="Genomic_DNA"/>
</dbReference>
<feature type="transmembrane region" description="Helical" evidence="1">
    <location>
        <begin position="123"/>
        <end position="144"/>
    </location>
</feature>
<keyword evidence="1" id="KW-1133">Transmembrane helix</keyword>
<accession>A0A5B8Y387</accession>
<keyword evidence="3" id="KW-1185">Reference proteome</keyword>
<reference evidence="2 3" key="1">
    <citation type="submission" date="2019-06" db="EMBL/GenBank/DDBJ databases">
        <title>Persicimonas caeni gen. nov., sp. nov., a predatory bacterium isolated from solar saltern.</title>
        <authorList>
            <person name="Wang S."/>
        </authorList>
    </citation>
    <scope>NUCLEOTIDE SEQUENCE [LARGE SCALE GENOMIC DNA]</scope>
    <source>
        <strain evidence="2 3">YN101</strain>
    </source>
</reference>
<feature type="transmembrane region" description="Helical" evidence="1">
    <location>
        <begin position="156"/>
        <end position="179"/>
    </location>
</feature>
<keyword evidence="1" id="KW-0472">Membrane</keyword>
<protein>
    <submittedName>
        <fullName evidence="2">Uncharacterized protein</fullName>
    </submittedName>
</protein>
<proteinExistence type="predicted"/>
<dbReference type="AlphaFoldDB" id="A0A4Y6PSC6"/>
<sequence>MAVETKTSADKPTLGSSRTTAIWVALGAIVAAAAPHFFLQTPLGFYGESNVNGWLGLTIWGPTFLAAVALFVGADADTDANKPLVDNVDVRMAAAASVPIVVVVALCAINFDGYQHIGDWSKLGLAMAVYGGIFAVGTFFWQAFVQSVVLRGWSSFVRPLVVTALGAALWLPFLVGHPWSKVGEPLAEYAIVYFGLALLYELGLSVWVCMGAGLMMGVGYAFAHQMTFF</sequence>
<evidence type="ECO:0000313" key="2">
    <source>
        <dbReference type="EMBL" id="QDG51244.1"/>
    </source>
</evidence>
<dbReference type="Proteomes" id="UP000315995">
    <property type="component" value="Chromosome"/>
</dbReference>
<keyword evidence="1" id="KW-0812">Transmembrane</keyword>
<gene>
    <name evidence="2" type="ORF">FIV42_10980</name>
</gene>
<evidence type="ECO:0000256" key="1">
    <source>
        <dbReference type="SAM" id="Phobius"/>
    </source>
</evidence>